<protein>
    <submittedName>
        <fullName evidence="2">Uncharacterized protein</fullName>
    </submittedName>
</protein>
<evidence type="ECO:0000256" key="1">
    <source>
        <dbReference type="SAM" id="SignalP"/>
    </source>
</evidence>
<comment type="caution">
    <text evidence="2">The sequence shown here is derived from an EMBL/GenBank/DDBJ whole genome shotgun (WGS) entry which is preliminary data.</text>
</comment>
<reference evidence="2" key="1">
    <citation type="submission" date="2021-11" db="EMBL/GenBank/DDBJ databases">
        <title>Streptomyces corallinus and Kineosporia corallina sp. nov., two new coral-derived marine actinobacteria.</title>
        <authorList>
            <person name="Buangrab K."/>
            <person name="Sutthacheep M."/>
            <person name="Yeemin T."/>
            <person name="Harunari E."/>
            <person name="Igarashi Y."/>
            <person name="Sripreechasak P."/>
            <person name="Kanchanasin P."/>
            <person name="Tanasupawat S."/>
            <person name="Phongsopitanun W."/>
        </authorList>
    </citation>
    <scope>NUCLEOTIDE SEQUENCE</scope>
    <source>
        <strain evidence="2">JCM 31032</strain>
    </source>
</reference>
<keyword evidence="1" id="KW-0732">Signal</keyword>
<dbReference type="EMBL" id="JAJOMB010000023">
    <property type="protein sequence ID" value="MCD5315666.1"/>
    <property type="molecule type" value="Genomic_DNA"/>
</dbReference>
<dbReference type="AlphaFoldDB" id="A0A9X1NM58"/>
<dbReference type="Proteomes" id="UP001138997">
    <property type="component" value="Unassembled WGS sequence"/>
</dbReference>
<accession>A0A9X1NM58</accession>
<dbReference type="RefSeq" id="WP_231448482.1">
    <property type="nucleotide sequence ID" value="NZ_JAJOMB010000023.1"/>
</dbReference>
<sequence length="224" mass="24391">MLRRLGGVSVIVAGLVLTPLTSTTALAVPPEVVESGAADVTTAAADCNFTPRSVVLKGRPKSLKFSVPEATDWNVRIPDANVDAAPGRRVKTFYPKDFANSDAGLHQATVSRGTESCASNFRLRRGSLLTLLVTHKHPYRFVGGSVQRFNLGPKGGRSFLPGARVELQRWTKDGWVTHRMLTTNKKGIFVTRLKIGKRAWRAKFTSTSTTQGSVSRTARNESEL</sequence>
<evidence type="ECO:0000313" key="3">
    <source>
        <dbReference type="Proteomes" id="UP001138997"/>
    </source>
</evidence>
<feature type="chain" id="PRO_5040816870" evidence="1">
    <location>
        <begin position="28"/>
        <end position="224"/>
    </location>
</feature>
<proteinExistence type="predicted"/>
<gene>
    <name evidence="2" type="ORF">LR394_32690</name>
</gene>
<feature type="signal peptide" evidence="1">
    <location>
        <begin position="1"/>
        <end position="27"/>
    </location>
</feature>
<name>A0A9X1NM58_9ACTN</name>
<organism evidence="2 3">
    <name type="scientific">Kineosporia babensis</name>
    <dbReference type="NCBI Taxonomy" id="499548"/>
    <lineage>
        <taxon>Bacteria</taxon>
        <taxon>Bacillati</taxon>
        <taxon>Actinomycetota</taxon>
        <taxon>Actinomycetes</taxon>
        <taxon>Kineosporiales</taxon>
        <taxon>Kineosporiaceae</taxon>
        <taxon>Kineosporia</taxon>
    </lineage>
</organism>
<evidence type="ECO:0000313" key="2">
    <source>
        <dbReference type="EMBL" id="MCD5315666.1"/>
    </source>
</evidence>
<keyword evidence="3" id="KW-1185">Reference proteome</keyword>